<gene>
    <name evidence="1" type="ORF">G3M99_10570</name>
</gene>
<proteinExistence type="predicted"/>
<sequence>MSERIPCIMEGCKATILQITADRTGGYCMPCYQRMKRKEREEFIKKNRKDVNLYANITDLVEILKIMHKPKKCNPLENYAKYEKSIEEMYTSLCKEDIEKMKDYAINLIESENIEMAQDILLSIVCYTNVEIEKCLRALINKNECYPDIIFKDAPIDVRDYLIGQVSKGSDTLSLNHMLRALAWIGDAKVVDLFYQWKKNPPKWRNKLYVPPEEYSLEAGWELTEEGKRRNLFFEDCYAIEKKNPLVDEPVLFLQTEDKKCEWCGEALVNLVSFDLTNSFFEFMNLNGNRLNIATCPMCNCYEPIYTDIDTNGATYWSKLNIKPQYLCDTTNEESPIYKASISMSKVKRNCYHAASEFLETTFSQIGGHPTWIQDAEYPKCPKCSKHMKFIAQIDWADIEEYGEGIYYAFICEECNIAATHYQQT</sequence>
<evidence type="ECO:0000313" key="1">
    <source>
        <dbReference type="EMBL" id="NEU05287.1"/>
    </source>
</evidence>
<keyword evidence="2" id="KW-1185">Reference proteome</keyword>
<reference evidence="1 2" key="1">
    <citation type="submission" date="2020-02" db="EMBL/GenBank/DDBJ databases">
        <title>Genome assembly of a novel Clostridium senegalense strain.</title>
        <authorList>
            <person name="Gupta T.B."/>
            <person name="Jauregui R."/>
            <person name="Maclean P."/>
            <person name="Nawarathana A."/>
            <person name="Brightwell G."/>
        </authorList>
    </citation>
    <scope>NUCLEOTIDE SEQUENCE [LARGE SCALE GENOMIC DNA]</scope>
    <source>
        <strain evidence="1 2">AGRFS4</strain>
    </source>
</reference>
<dbReference type="Proteomes" id="UP000481872">
    <property type="component" value="Unassembled WGS sequence"/>
</dbReference>
<comment type="caution">
    <text evidence="1">The sequence shown here is derived from an EMBL/GenBank/DDBJ whole genome shotgun (WGS) entry which is preliminary data.</text>
</comment>
<dbReference type="InterPro" id="IPR015315">
    <property type="entry name" value="DUF1963"/>
</dbReference>
<dbReference type="Pfam" id="PF09234">
    <property type="entry name" value="DUF1963"/>
    <property type="match status" value="1"/>
</dbReference>
<dbReference type="Gene3D" id="2.30.320.10">
    <property type="entry name" value="YwqG-like"/>
    <property type="match status" value="1"/>
</dbReference>
<protein>
    <submittedName>
        <fullName evidence="1">DUF1963 domain-containing protein</fullName>
    </submittedName>
</protein>
<dbReference type="InterPro" id="IPR035948">
    <property type="entry name" value="YwqG-like_sf"/>
</dbReference>
<organism evidence="1 2">
    <name type="scientific">Clostridium senegalense</name>
    <dbReference type="NCBI Taxonomy" id="1465809"/>
    <lineage>
        <taxon>Bacteria</taxon>
        <taxon>Bacillati</taxon>
        <taxon>Bacillota</taxon>
        <taxon>Clostridia</taxon>
        <taxon>Eubacteriales</taxon>
        <taxon>Clostridiaceae</taxon>
        <taxon>Clostridium</taxon>
    </lineage>
</organism>
<dbReference type="AlphaFoldDB" id="A0A6M0H424"/>
<evidence type="ECO:0000313" key="2">
    <source>
        <dbReference type="Proteomes" id="UP000481872"/>
    </source>
</evidence>
<dbReference type="SUPFAM" id="SSF103032">
    <property type="entry name" value="Hypothetical protein YwqG"/>
    <property type="match status" value="1"/>
</dbReference>
<accession>A0A6M0H424</accession>
<dbReference type="RefSeq" id="WP_199870141.1">
    <property type="nucleotide sequence ID" value="NZ_JAAGPU010000018.1"/>
</dbReference>
<dbReference type="EMBL" id="JAAGPU010000018">
    <property type="protein sequence ID" value="NEU05287.1"/>
    <property type="molecule type" value="Genomic_DNA"/>
</dbReference>
<name>A0A6M0H424_9CLOT</name>